<gene>
    <name evidence="2" type="ORF">D8674_008818</name>
</gene>
<organism evidence="2 3">
    <name type="scientific">Pyrus ussuriensis x Pyrus communis</name>
    <dbReference type="NCBI Taxonomy" id="2448454"/>
    <lineage>
        <taxon>Eukaryota</taxon>
        <taxon>Viridiplantae</taxon>
        <taxon>Streptophyta</taxon>
        <taxon>Embryophyta</taxon>
        <taxon>Tracheophyta</taxon>
        <taxon>Spermatophyta</taxon>
        <taxon>Magnoliopsida</taxon>
        <taxon>eudicotyledons</taxon>
        <taxon>Gunneridae</taxon>
        <taxon>Pentapetalae</taxon>
        <taxon>rosids</taxon>
        <taxon>fabids</taxon>
        <taxon>Rosales</taxon>
        <taxon>Rosaceae</taxon>
        <taxon>Amygdaloideae</taxon>
        <taxon>Maleae</taxon>
        <taxon>Pyrus</taxon>
    </lineage>
</organism>
<dbReference type="Proteomes" id="UP000327157">
    <property type="component" value="Chromosome 12"/>
</dbReference>
<reference evidence="3" key="2">
    <citation type="submission" date="2019-10" db="EMBL/GenBank/DDBJ databases">
        <title>A de novo genome assembly of a pear dwarfing rootstock.</title>
        <authorList>
            <person name="Wang F."/>
            <person name="Wang J."/>
            <person name="Li S."/>
            <person name="Zhang Y."/>
            <person name="Fang M."/>
            <person name="Ma L."/>
            <person name="Zhao Y."/>
            <person name="Jiang S."/>
        </authorList>
    </citation>
    <scope>NUCLEOTIDE SEQUENCE [LARGE SCALE GENOMIC DNA]</scope>
</reference>
<evidence type="ECO:0000313" key="2">
    <source>
        <dbReference type="EMBL" id="KAB2631299.1"/>
    </source>
</evidence>
<dbReference type="OrthoDB" id="1166005at2759"/>
<feature type="domain" description="RNase H type-1" evidence="1">
    <location>
        <begin position="2"/>
        <end position="76"/>
    </location>
</feature>
<reference evidence="2 3" key="1">
    <citation type="submission" date="2019-09" db="EMBL/GenBank/DDBJ databases">
        <authorList>
            <person name="Ou C."/>
        </authorList>
    </citation>
    <scope>NUCLEOTIDE SEQUENCE [LARGE SCALE GENOMIC DNA]</scope>
    <source>
        <strain evidence="2">S2</strain>
        <tissue evidence="2">Leaf</tissue>
    </source>
</reference>
<dbReference type="AlphaFoldDB" id="A0A5N5HUG2"/>
<proteinExistence type="predicted"/>
<evidence type="ECO:0000259" key="1">
    <source>
        <dbReference type="Pfam" id="PF13456"/>
    </source>
</evidence>
<dbReference type="GO" id="GO:0003676">
    <property type="term" value="F:nucleic acid binding"/>
    <property type="evidence" value="ECO:0007669"/>
    <property type="project" value="InterPro"/>
</dbReference>
<name>A0A5N5HUG2_9ROSA</name>
<accession>A0A5N5HUG2</accession>
<dbReference type="PANTHER" id="PTHR47074">
    <property type="entry name" value="BNAC02G40300D PROTEIN"/>
    <property type="match status" value="1"/>
</dbReference>
<evidence type="ECO:0000313" key="3">
    <source>
        <dbReference type="Proteomes" id="UP000327157"/>
    </source>
</evidence>
<dbReference type="GO" id="GO:0004523">
    <property type="term" value="F:RNA-DNA hybrid ribonuclease activity"/>
    <property type="evidence" value="ECO:0007669"/>
    <property type="project" value="InterPro"/>
</dbReference>
<dbReference type="InterPro" id="IPR052929">
    <property type="entry name" value="RNase_H-like_EbsB-rel"/>
</dbReference>
<protein>
    <recommendedName>
        <fullName evidence="1">RNase H type-1 domain-containing protein</fullName>
    </recommendedName>
</protein>
<dbReference type="PANTHER" id="PTHR47074:SF48">
    <property type="entry name" value="POLYNUCLEOTIDYL TRANSFERASE, RIBONUCLEASE H-LIKE SUPERFAMILY PROTEIN"/>
    <property type="match status" value="1"/>
</dbReference>
<keyword evidence="3" id="KW-1185">Reference proteome</keyword>
<dbReference type="InterPro" id="IPR002156">
    <property type="entry name" value="RNaseH_domain"/>
</dbReference>
<reference evidence="2 3" key="3">
    <citation type="submission" date="2019-11" db="EMBL/GenBank/DDBJ databases">
        <title>A de novo genome assembly of a pear dwarfing rootstock.</title>
        <authorList>
            <person name="Wang F."/>
            <person name="Wang J."/>
            <person name="Li S."/>
            <person name="Zhang Y."/>
            <person name="Fang M."/>
            <person name="Ma L."/>
            <person name="Zhao Y."/>
            <person name="Jiang S."/>
        </authorList>
    </citation>
    <scope>NUCLEOTIDE SEQUENCE [LARGE SCALE GENOMIC DNA]</scope>
    <source>
        <strain evidence="2">S2</strain>
        <tissue evidence="2">Leaf</tissue>
    </source>
</reference>
<dbReference type="Pfam" id="PF13456">
    <property type="entry name" value="RVT_3"/>
    <property type="match status" value="1"/>
</dbReference>
<comment type="caution">
    <text evidence="2">The sequence shown here is derived from an EMBL/GenBank/DDBJ whole genome shotgun (WGS) entry which is preliminary data.</text>
</comment>
<dbReference type="EMBL" id="SMOL01000143">
    <property type="protein sequence ID" value="KAB2631299.1"/>
    <property type="molecule type" value="Genomic_DNA"/>
</dbReference>
<sequence length="107" mass="11881">MAVTIGLIWAHEKGITNFLCEFDLLQIVDASQDLLVNLSFIGKIIEDIKMLSLTVTEAFISHICRQANRAAHRLARLSLTLDKCCEWLGSPPSIILDILVEDCSSPL</sequence>